<dbReference type="EC" id="3.1.4.-" evidence="2"/>
<dbReference type="InterPro" id="IPR053193">
    <property type="entry name" value="MetalloPDE_YfcE-like"/>
</dbReference>
<dbReference type="GO" id="GO:0016787">
    <property type="term" value="F:hydrolase activity"/>
    <property type="evidence" value="ECO:0007669"/>
    <property type="project" value="UniProtKB-UniRule"/>
</dbReference>
<evidence type="ECO:0000256" key="1">
    <source>
        <dbReference type="ARBA" id="ARBA00008950"/>
    </source>
</evidence>
<accession>A0A955RRM2</accession>
<dbReference type="AlphaFoldDB" id="A0A955RRM2"/>
<evidence type="ECO:0000313" key="4">
    <source>
        <dbReference type="EMBL" id="MCA9391632.1"/>
    </source>
</evidence>
<dbReference type="InterPro" id="IPR000979">
    <property type="entry name" value="Phosphodiesterase_MJ0936/Vps29"/>
</dbReference>
<keyword evidence="2" id="KW-0479">Metal-binding</keyword>
<reference evidence="4" key="2">
    <citation type="journal article" date="2021" name="Microbiome">
        <title>Successional dynamics and alternative stable states in a saline activated sludge microbial community over 9 years.</title>
        <authorList>
            <person name="Wang Y."/>
            <person name="Ye J."/>
            <person name="Ju F."/>
            <person name="Liu L."/>
            <person name="Boyd J.A."/>
            <person name="Deng Y."/>
            <person name="Parks D.H."/>
            <person name="Jiang X."/>
            <person name="Yin X."/>
            <person name="Woodcroft B.J."/>
            <person name="Tyson G.W."/>
            <person name="Hugenholtz P."/>
            <person name="Polz M.F."/>
            <person name="Zhang T."/>
        </authorList>
    </citation>
    <scope>NUCLEOTIDE SEQUENCE</scope>
    <source>
        <strain evidence="4">HKST-UBA03</strain>
    </source>
</reference>
<dbReference type="PANTHER" id="PTHR43165">
    <property type="entry name" value="METALLOPHOSPHOESTERASE"/>
    <property type="match status" value="1"/>
</dbReference>
<feature type="domain" description="Calcineurin-like phosphoesterase" evidence="3">
    <location>
        <begin position="3"/>
        <end position="142"/>
    </location>
</feature>
<dbReference type="Gene3D" id="3.60.21.10">
    <property type="match status" value="1"/>
</dbReference>
<dbReference type="PANTHER" id="PTHR43165:SF1">
    <property type="entry name" value="PHOSPHODIESTERASE MJ0936"/>
    <property type="match status" value="1"/>
</dbReference>
<comment type="cofactor">
    <cofactor evidence="2">
        <name>a divalent metal cation</name>
        <dbReference type="ChEBI" id="CHEBI:60240"/>
    </cofactor>
</comment>
<evidence type="ECO:0000313" key="5">
    <source>
        <dbReference type="Proteomes" id="UP000751518"/>
    </source>
</evidence>
<dbReference type="GO" id="GO:0046872">
    <property type="term" value="F:metal ion binding"/>
    <property type="evidence" value="ECO:0007669"/>
    <property type="project" value="UniProtKB-KW"/>
</dbReference>
<dbReference type="InterPro" id="IPR029052">
    <property type="entry name" value="Metallo-depent_PP-like"/>
</dbReference>
<organism evidence="4 5">
    <name type="scientific">candidate division WWE3 bacterium</name>
    <dbReference type="NCBI Taxonomy" id="2053526"/>
    <lineage>
        <taxon>Bacteria</taxon>
        <taxon>Katanobacteria</taxon>
    </lineage>
</organism>
<reference evidence="4" key="1">
    <citation type="submission" date="2020-04" db="EMBL/GenBank/DDBJ databases">
        <authorList>
            <person name="Zhang T."/>
        </authorList>
    </citation>
    <scope>NUCLEOTIDE SEQUENCE</scope>
    <source>
        <strain evidence="4">HKST-UBA03</strain>
    </source>
</reference>
<comment type="similarity">
    <text evidence="1 2">Belongs to the metallophosphoesterase superfamily. YfcE family.</text>
</comment>
<dbReference type="SUPFAM" id="SSF56300">
    <property type="entry name" value="Metallo-dependent phosphatases"/>
    <property type="match status" value="1"/>
</dbReference>
<gene>
    <name evidence="4" type="ORF">KC614_00315</name>
</gene>
<sequence>MQKVLDWASQNPVEAVIACGDYCAPFIGSYLKEINVPTYACLGNNDEDHIGLQKQAGENVTWFHLSQEYGEVELDGKKIAFCHYPRLAELLAQSGDYDAVFHGHTHKVRNEVVGRTLLVNPGSICGIVNAKPAQASFGVYDTVENNVEIIEL</sequence>
<dbReference type="Proteomes" id="UP000751518">
    <property type="component" value="Unassembled WGS sequence"/>
</dbReference>
<dbReference type="EMBL" id="JAGQKZ010000001">
    <property type="protein sequence ID" value="MCA9391632.1"/>
    <property type="molecule type" value="Genomic_DNA"/>
</dbReference>
<evidence type="ECO:0000259" key="3">
    <source>
        <dbReference type="Pfam" id="PF12850"/>
    </source>
</evidence>
<name>A0A955RRM2_UNCKA</name>
<dbReference type="InterPro" id="IPR024654">
    <property type="entry name" value="Calcineurin-like_PHP_lpxH"/>
</dbReference>
<dbReference type="Pfam" id="PF12850">
    <property type="entry name" value="Metallophos_2"/>
    <property type="match status" value="1"/>
</dbReference>
<evidence type="ECO:0000256" key="2">
    <source>
        <dbReference type="RuleBase" id="RU362039"/>
    </source>
</evidence>
<dbReference type="NCBIfam" id="TIGR00040">
    <property type="entry name" value="yfcE"/>
    <property type="match status" value="1"/>
</dbReference>
<proteinExistence type="inferred from homology"/>
<comment type="caution">
    <text evidence="4">The sequence shown here is derived from an EMBL/GenBank/DDBJ whole genome shotgun (WGS) entry which is preliminary data.</text>
</comment>
<protein>
    <recommendedName>
        <fullName evidence="2">Phosphoesterase</fullName>
        <ecNumber evidence="2">3.1.4.-</ecNumber>
    </recommendedName>
</protein>